<dbReference type="Proteomes" id="UP000749646">
    <property type="component" value="Unassembled WGS sequence"/>
</dbReference>
<name>A0A9P6SSV0_9FUNG</name>
<dbReference type="InterPro" id="IPR032675">
    <property type="entry name" value="LRR_dom_sf"/>
</dbReference>
<dbReference type="SMART" id="SM00367">
    <property type="entry name" value="LRR_CC"/>
    <property type="match status" value="7"/>
</dbReference>
<reference evidence="2" key="1">
    <citation type="journal article" date="2020" name="Fungal Divers.">
        <title>Resolving the Mortierellaceae phylogeny through synthesis of multi-gene phylogenetics and phylogenomics.</title>
        <authorList>
            <person name="Vandepol N."/>
            <person name="Liber J."/>
            <person name="Desiro A."/>
            <person name="Na H."/>
            <person name="Kennedy M."/>
            <person name="Barry K."/>
            <person name="Grigoriev I.V."/>
            <person name="Miller A.N."/>
            <person name="O'Donnell K."/>
            <person name="Stajich J.E."/>
            <person name="Bonito G."/>
        </authorList>
    </citation>
    <scope>NUCLEOTIDE SEQUENCE</scope>
    <source>
        <strain evidence="2">MES-2147</strain>
    </source>
</reference>
<gene>
    <name evidence="2" type="ORF">BGZ65_005758</name>
</gene>
<feature type="compositionally biased region" description="Acidic residues" evidence="1">
    <location>
        <begin position="209"/>
        <end position="251"/>
    </location>
</feature>
<proteinExistence type="predicted"/>
<dbReference type="SUPFAM" id="SSF52047">
    <property type="entry name" value="RNI-like"/>
    <property type="match status" value="1"/>
</dbReference>
<organism evidence="2 3">
    <name type="scientific">Modicella reniformis</name>
    <dbReference type="NCBI Taxonomy" id="1440133"/>
    <lineage>
        <taxon>Eukaryota</taxon>
        <taxon>Fungi</taxon>
        <taxon>Fungi incertae sedis</taxon>
        <taxon>Mucoromycota</taxon>
        <taxon>Mortierellomycotina</taxon>
        <taxon>Mortierellomycetes</taxon>
        <taxon>Mortierellales</taxon>
        <taxon>Mortierellaceae</taxon>
        <taxon>Modicella</taxon>
    </lineage>
</organism>
<comment type="caution">
    <text evidence="2">The sequence shown here is derived from an EMBL/GenBank/DDBJ whole genome shotgun (WGS) entry which is preliminary data.</text>
</comment>
<protein>
    <recommendedName>
        <fullName evidence="4">F-box/LRR-repeat protein 2</fullName>
    </recommendedName>
</protein>
<evidence type="ECO:0000313" key="2">
    <source>
        <dbReference type="EMBL" id="KAF9998790.1"/>
    </source>
</evidence>
<accession>A0A9P6SSV0</accession>
<dbReference type="OrthoDB" id="421226at2759"/>
<dbReference type="InterPro" id="IPR006553">
    <property type="entry name" value="Leu-rich_rpt_Cys-con_subtyp"/>
</dbReference>
<keyword evidence="3" id="KW-1185">Reference proteome</keyword>
<dbReference type="GO" id="GO:0031146">
    <property type="term" value="P:SCF-dependent proteasomal ubiquitin-dependent protein catabolic process"/>
    <property type="evidence" value="ECO:0007669"/>
    <property type="project" value="TreeGrafter"/>
</dbReference>
<sequence>RDFVSDQTLKTILDHCPNLRRLTVSECYGITDQGMQWIHDAPCVTRGTLVALYMAGCYQITDQGLLNLAGTHRIIRSNNNNNSSNSSSSSRSTTSSRRAAAAAPAVLRFESLDLAGCFQISDCGLVPLLQQCGTRLTQLRVSDCENVSFKSVKKLAQHCPKIQCLDLARSGILTEECLMQLTERCSDLEWLNLARYNPNKARSSFSGHEDEEEEDEEEEDEEEEDEEEEDSGGEEEEKEYDEEDGDEQDEPISDRSIALLCESCPKLRLLDLSYISTITNAAIKALSESAESLVCLTIIGCSGITSPSLIYLAKLRIKSGRLSWITMGDTQGISEKDIEKIMQGTLSGWQKSLTDESNLCDILLGHGWDE</sequence>
<dbReference type="PANTHER" id="PTHR13318">
    <property type="entry name" value="PARTNER OF PAIRED, ISOFORM B-RELATED"/>
    <property type="match status" value="1"/>
</dbReference>
<feature type="region of interest" description="Disordered" evidence="1">
    <location>
        <begin position="201"/>
        <end position="251"/>
    </location>
</feature>
<evidence type="ECO:0000313" key="3">
    <source>
        <dbReference type="Proteomes" id="UP000749646"/>
    </source>
</evidence>
<dbReference type="GO" id="GO:0019005">
    <property type="term" value="C:SCF ubiquitin ligase complex"/>
    <property type="evidence" value="ECO:0007669"/>
    <property type="project" value="TreeGrafter"/>
</dbReference>
<evidence type="ECO:0008006" key="4">
    <source>
        <dbReference type="Google" id="ProtNLM"/>
    </source>
</evidence>
<dbReference type="EMBL" id="JAAAHW010000815">
    <property type="protein sequence ID" value="KAF9998790.1"/>
    <property type="molecule type" value="Genomic_DNA"/>
</dbReference>
<dbReference type="Gene3D" id="3.80.10.10">
    <property type="entry name" value="Ribonuclease Inhibitor"/>
    <property type="match status" value="2"/>
</dbReference>
<dbReference type="PANTHER" id="PTHR13318:SF95">
    <property type="entry name" value="F-BOX PROTEIN YLR352W"/>
    <property type="match status" value="1"/>
</dbReference>
<feature type="non-terminal residue" evidence="2">
    <location>
        <position position="1"/>
    </location>
</feature>
<evidence type="ECO:0000256" key="1">
    <source>
        <dbReference type="SAM" id="MobiDB-lite"/>
    </source>
</evidence>
<dbReference type="AlphaFoldDB" id="A0A9P6SSV0"/>